<evidence type="ECO:0000313" key="3">
    <source>
        <dbReference type="EMBL" id="OGK21420.1"/>
    </source>
</evidence>
<dbReference type="EMBL" id="MFZI01000018">
    <property type="protein sequence ID" value="OGK21420.1"/>
    <property type="molecule type" value="Genomic_DNA"/>
</dbReference>
<dbReference type="PANTHER" id="PTHR34700">
    <property type="entry name" value="POTASSIUM BINDING PROTEIN KBP"/>
    <property type="match status" value="1"/>
</dbReference>
<reference evidence="3 4" key="1">
    <citation type="journal article" date="2016" name="Nat. Commun.">
        <title>Thousands of microbial genomes shed light on interconnected biogeochemical processes in an aquifer system.</title>
        <authorList>
            <person name="Anantharaman K."/>
            <person name="Brown C.T."/>
            <person name="Hug L.A."/>
            <person name="Sharon I."/>
            <person name="Castelle C.J."/>
            <person name="Probst A.J."/>
            <person name="Thomas B.C."/>
            <person name="Singh A."/>
            <person name="Wilkins M.J."/>
            <person name="Karaoz U."/>
            <person name="Brodie E.L."/>
            <person name="Williams K.H."/>
            <person name="Hubbard S.S."/>
            <person name="Banfield J.F."/>
        </authorList>
    </citation>
    <scope>NUCLEOTIDE SEQUENCE [LARGE SCALE GENOMIC DNA]</scope>
</reference>
<dbReference type="InterPro" id="IPR036779">
    <property type="entry name" value="LysM_dom_sf"/>
</dbReference>
<dbReference type="Pfam" id="PF01476">
    <property type="entry name" value="LysM"/>
    <property type="match status" value="2"/>
</dbReference>
<organism evidence="3 4">
    <name type="scientific">Candidatus Roizmanbacteria bacterium RIFCSPHIGHO2_01_FULL_39_8</name>
    <dbReference type="NCBI Taxonomy" id="1802033"/>
    <lineage>
        <taxon>Bacteria</taxon>
        <taxon>Candidatus Roizmaniibacteriota</taxon>
    </lineage>
</organism>
<dbReference type="AlphaFoldDB" id="A0A1F7GR00"/>
<dbReference type="Gene3D" id="3.10.350.10">
    <property type="entry name" value="LysM domain"/>
    <property type="match status" value="2"/>
</dbReference>
<keyword evidence="1" id="KW-0472">Membrane</keyword>
<dbReference type="InterPro" id="IPR018392">
    <property type="entry name" value="LysM"/>
</dbReference>
<dbReference type="PANTHER" id="PTHR34700:SF4">
    <property type="entry name" value="PHAGE-LIKE ELEMENT PBSX PROTEIN XKDP"/>
    <property type="match status" value="1"/>
</dbReference>
<feature type="transmembrane region" description="Helical" evidence="1">
    <location>
        <begin position="23"/>
        <end position="48"/>
    </location>
</feature>
<accession>A0A1F7GR00</accession>
<keyword evidence="1" id="KW-0812">Transmembrane</keyword>
<evidence type="ECO:0000256" key="1">
    <source>
        <dbReference type="SAM" id="Phobius"/>
    </source>
</evidence>
<dbReference type="InterPro" id="IPR052196">
    <property type="entry name" value="Bact_Kbp"/>
</dbReference>
<feature type="domain" description="LysM" evidence="2">
    <location>
        <begin position="147"/>
        <end position="194"/>
    </location>
</feature>
<protein>
    <recommendedName>
        <fullName evidence="2">LysM domain-containing protein</fullName>
    </recommendedName>
</protein>
<sequence>MTKNDGAVLDYRNVLLSKIKENAISFSIGLTLVTVLLLGGVLYSWSYISSQFKVEKKTQPSVASATNKVRTYTIQEGDQLWLVAQKLYGSGFNMEDIMRANSISNPDLIEVGQKLVIPDVKPKFPTTGEIASGIATSNKVTSNKQPATYVVKEGDNLASIALQVYGDSYAWTKIAEANKLVNPNVLQAGMVLVIPK</sequence>
<dbReference type="SUPFAM" id="SSF54106">
    <property type="entry name" value="LysM domain"/>
    <property type="match status" value="2"/>
</dbReference>
<dbReference type="PROSITE" id="PS51782">
    <property type="entry name" value="LYSM"/>
    <property type="match status" value="2"/>
</dbReference>
<dbReference type="CDD" id="cd00118">
    <property type="entry name" value="LysM"/>
    <property type="match status" value="2"/>
</dbReference>
<evidence type="ECO:0000313" key="4">
    <source>
        <dbReference type="Proteomes" id="UP000177026"/>
    </source>
</evidence>
<evidence type="ECO:0000259" key="2">
    <source>
        <dbReference type="PROSITE" id="PS51782"/>
    </source>
</evidence>
<dbReference type="SMART" id="SM00257">
    <property type="entry name" value="LysM"/>
    <property type="match status" value="2"/>
</dbReference>
<comment type="caution">
    <text evidence="3">The sequence shown here is derived from an EMBL/GenBank/DDBJ whole genome shotgun (WGS) entry which is preliminary data.</text>
</comment>
<name>A0A1F7GR00_9BACT</name>
<gene>
    <name evidence="3" type="ORF">A2866_01175</name>
</gene>
<keyword evidence="1" id="KW-1133">Transmembrane helix</keyword>
<proteinExistence type="predicted"/>
<dbReference type="Proteomes" id="UP000177026">
    <property type="component" value="Unassembled WGS sequence"/>
</dbReference>
<feature type="domain" description="LysM" evidence="2">
    <location>
        <begin position="70"/>
        <end position="117"/>
    </location>
</feature>